<protein>
    <submittedName>
        <fullName evidence="3">Amidohydrolase</fullName>
    </submittedName>
</protein>
<evidence type="ECO:0000313" key="4">
    <source>
        <dbReference type="Proteomes" id="UP000221024"/>
    </source>
</evidence>
<feature type="chain" id="PRO_5013554513" evidence="1">
    <location>
        <begin position="23"/>
        <end position="565"/>
    </location>
</feature>
<dbReference type="Proteomes" id="UP000221024">
    <property type="component" value="Unassembled WGS sequence"/>
</dbReference>
<dbReference type="InterPro" id="IPR032466">
    <property type="entry name" value="Metal_Hydrolase"/>
</dbReference>
<dbReference type="RefSeq" id="WP_098062526.1">
    <property type="nucleotide sequence ID" value="NZ_PDEP01000009.1"/>
</dbReference>
<dbReference type="SUPFAM" id="SSF51556">
    <property type="entry name" value="Metallo-dependent hydrolases"/>
    <property type="match status" value="1"/>
</dbReference>
<dbReference type="InterPro" id="IPR013108">
    <property type="entry name" value="Amidohydro_3"/>
</dbReference>
<gene>
    <name evidence="3" type="ORF">CRI93_10155</name>
</gene>
<organism evidence="3 4">
    <name type="scientific">Longimonas halophila</name>
    <dbReference type="NCBI Taxonomy" id="1469170"/>
    <lineage>
        <taxon>Bacteria</taxon>
        <taxon>Pseudomonadati</taxon>
        <taxon>Rhodothermota</taxon>
        <taxon>Rhodothermia</taxon>
        <taxon>Rhodothermales</taxon>
        <taxon>Salisaetaceae</taxon>
        <taxon>Longimonas</taxon>
    </lineage>
</organism>
<name>A0A2H3P460_9BACT</name>
<dbReference type="PANTHER" id="PTHR22642">
    <property type="entry name" value="IMIDAZOLONEPROPIONASE"/>
    <property type="match status" value="1"/>
</dbReference>
<proteinExistence type="predicted"/>
<accession>A0A2H3P460</accession>
<evidence type="ECO:0000313" key="3">
    <source>
        <dbReference type="EMBL" id="PEN06299.1"/>
    </source>
</evidence>
<feature type="domain" description="Amidohydrolase 3" evidence="2">
    <location>
        <begin position="80"/>
        <end position="561"/>
    </location>
</feature>
<dbReference type="Gene3D" id="3.20.20.140">
    <property type="entry name" value="Metal-dependent hydrolases"/>
    <property type="match status" value="1"/>
</dbReference>
<dbReference type="GO" id="GO:0016810">
    <property type="term" value="F:hydrolase activity, acting on carbon-nitrogen (but not peptide) bonds"/>
    <property type="evidence" value="ECO:0007669"/>
    <property type="project" value="InterPro"/>
</dbReference>
<evidence type="ECO:0000256" key="1">
    <source>
        <dbReference type="SAM" id="SignalP"/>
    </source>
</evidence>
<dbReference type="Gene3D" id="2.30.40.10">
    <property type="entry name" value="Urease, subunit C, domain 1"/>
    <property type="match status" value="1"/>
</dbReference>
<feature type="signal peptide" evidence="1">
    <location>
        <begin position="1"/>
        <end position="22"/>
    </location>
</feature>
<sequence length="565" mass="61385">MTRLKLLVCATLGAVVTLAVLAAPHPAAAQARADLVVHNATLYTMTPNQPTAEAMAIQGERILMVGTSDQVRNAYPEATTLDAEGRAIVPGLIDAHGHLMGLAETFLQADLVGTESVDAVVERLEAFAEDLPEEAWLEGRGWDQNEWPGDGDFPTRQDLDEAFPDRPVYLVRVDGHAAWVNTAALETVGLDTIAEMEDPEGGTIRRDDDGQPTGILIDAAMEIINSDIPEPTDAQLDGALEEALATTARLGLTGVHDAGASRADIERYQRFIDNDRFPLRLYAMVGGRGDTFDYFCENGLMHDYEGRLSVRSVKFYMDGALGSRGAALLDDYHDDPGNQGLLMRSPEGLQEDVEAALACGYQVNTHAIGDRGNREVLDAYANAQAEQGVGPGRHRIEHAQVLAWPDMNRLAELDIIASMQPKHATSDKGWAADRLGEERVQGAYAWQSLKERGVPLAFGSDFPVEPVDPIQGFHAAVTRQDSDNEPAGGWQPLERMARFQALRGFTHGAAYAAFQEDDRGQLTSGAYADFVILSDDIMQMPATEILDAEVVATYLGGTPVYERDE</sequence>
<dbReference type="Gene3D" id="3.10.310.70">
    <property type="match status" value="1"/>
</dbReference>
<evidence type="ECO:0000259" key="2">
    <source>
        <dbReference type="Pfam" id="PF07969"/>
    </source>
</evidence>
<dbReference type="OrthoDB" id="9767366at2"/>
<keyword evidence="1" id="KW-0732">Signal</keyword>
<dbReference type="PANTHER" id="PTHR22642:SF2">
    <property type="entry name" value="PROTEIN LONG AFTER FAR-RED 3"/>
    <property type="match status" value="1"/>
</dbReference>
<dbReference type="InterPro" id="IPR011059">
    <property type="entry name" value="Metal-dep_hydrolase_composite"/>
</dbReference>
<dbReference type="EMBL" id="PDEP01000009">
    <property type="protein sequence ID" value="PEN06299.1"/>
    <property type="molecule type" value="Genomic_DNA"/>
</dbReference>
<dbReference type="InterPro" id="IPR033932">
    <property type="entry name" value="YtcJ-like"/>
</dbReference>
<keyword evidence="4" id="KW-1185">Reference proteome</keyword>
<dbReference type="SUPFAM" id="SSF51338">
    <property type="entry name" value="Composite domain of metallo-dependent hydrolases"/>
    <property type="match status" value="1"/>
</dbReference>
<keyword evidence="3" id="KW-0378">Hydrolase</keyword>
<dbReference type="Pfam" id="PF07969">
    <property type="entry name" value="Amidohydro_3"/>
    <property type="match status" value="1"/>
</dbReference>
<reference evidence="3 4" key="1">
    <citation type="submission" date="2017-10" db="EMBL/GenBank/DDBJ databases">
        <title>Draft genome of Longimonas halophila.</title>
        <authorList>
            <person name="Goh K.M."/>
            <person name="Shamsir M.S."/>
            <person name="Lim S.W."/>
        </authorList>
    </citation>
    <scope>NUCLEOTIDE SEQUENCE [LARGE SCALE GENOMIC DNA]</scope>
    <source>
        <strain evidence="3 4">KCTC 42399</strain>
    </source>
</reference>
<comment type="caution">
    <text evidence="3">The sequence shown here is derived from an EMBL/GenBank/DDBJ whole genome shotgun (WGS) entry which is preliminary data.</text>
</comment>
<dbReference type="AlphaFoldDB" id="A0A2H3P460"/>
<dbReference type="CDD" id="cd01300">
    <property type="entry name" value="YtcJ_like"/>
    <property type="match status" value="1"/>
</dbReference>